<dbReference type="AlphaFoldDB" id="A0A8B9WDW7"/>
<evidence type="ECO:0000313" key="2">
    <source>
        <dbReference type="Ensembl" id="ENSBGRP00000006014.1"/>
    </source>
</evidence>
<protein>
    <recommendedName>
        <fullName evidence="1">COMM domain-containing protein</fullName>
    </recommendedName>
</protein>
<dbReference type="Pfam" id="PF07258">
    <property type="entry name" value="COMM_domain"/>
    <property type="match status" value="1"/>
</dbReference>
<reference evidence="2" key="2">
    <citation type="submission" date="2025-08" db="UniProtKB">
        <authorList>
            <consortium name="Ensembl"/>
        </authorList>
    </citation>
    <scope>IDENTIFICATION</scope>
</reference>
<evidence type="ECO:0000313" key="3">
    <source>
        <dbReference type="Proteomes" id="UP000694520"/>
    </source>
</evidence>
<dbReference type="Ensembl" id="ENSBGRT00000006894.1">
    <property type="protein sequence ID" value="ENSBGRP00000006014.1"/>
    <property type="gene ID" value="ENSBGRG00000003714.1"/>
</dbReference>
<reference evidence="2" key="1">
    <citation type="submission" date="2019-05" db="EMBL/GenBank/DDBJ databases">
        <authorList>
            <person name="Zhang S."/>
            <person name="Liu J."/>
        </authorList>
    </citation>
    <scope>NUCLEOTIDE SEQUENCE [LARGE SCALE GENOMIC DNA]</scope>
</reference>
<keyword evidence="3" id="KW-1185">Reference proteome</keyword>
<feature type="domain" description="COMM" evidence="1">
    <location>
        <begin position="116"/>
        <end position="183"/>
    </location>
</feature>
<dbReference type="InterPro" id="IPR047235">
    <property type="entry name" value="COMMD8"/>
</dbReference>
<sequence length="199" mass="22836">MDPEEGTPLWRLQKLPTEQGLQLLHKIIDGICGRTYPLYQDYHRVWDSAEWMHVLEDITTFFRAVVGKNFSDEEISQQLNQLNSSHQEAIMKCLKSRKDEIKQTLLEETVDISSAQLQNFDWQLKLALPSDKIAILQMPLLNIHLDVKENGEVKPYSVEMSKEDGVQLLVTPWTAANQAPPSMGFSRQEYWSGVPLPSL</sequence>
<dbReference type="InterPro" id="IPR047155">
    <property type="entry name" value="COMMD4/6/7/8"/>
</dbReference>
<proteinExistence type="predicted"/>
<organism evidence="2 3">
    <name type="scientific">Bos mutus grunniens</name>
    <name type="common">Wild yak</name>
    <name type="synonym">Bos grunniens</name>
    <dbReference type="NCBI Taxonomy" id="30521"/>
    <lineage>
        <taxon>Eukaryota</taxon>
        <taxon>Metazoa</taxon>
        <taxon>Chordata</taxon>
        <taxon>Craniata</taxon>
        <taxon>Vertebrata</taxon>
        <taxon>Euteleostomi</taxon>
        <taxon>Mammalia</taxon>
        <taxon>Eutheria</taxon>
        <taxon>Laurasiatheria</taxon>
        <taxon>Artiodactyla</taxon>
        <taxon>Ruminantia</taxon>
        <taxon>Pecora</taxon>
        <taxon>Bovidae</taxon>
        <taxon>Bovinae</taxon>
        <taxon>Bos</taxon>
    </lineage>
</organism>
<evidence type="ECO:0000259" key="1">
    <source>
        <dbReference type="PROSITE" id="PS51269"/>
    </source>
</evidence>
<dbReference type="PANTHER" id="PTHR16231">
    <property type="entry name" value="COMM DOMAIN-CONTAINING PROTEIN 4-8 FAMILY MEMBER"/>
    <property type="match status" value="1"/>
</dbReference>
<dbReference type="GeneTree" id="ENSGT00390000018121"/>
<dbReference type="InterPro" id="IPR055184">
    <property type="entry name" value="COMMD8_HN"/>
</dbReference>
<dbReference type="PROSITE" id="PS51269">
    <property type="entry name" value="COMM"/>
    <property type="match status" value="1"/>
</dbReference>
<name>A0A8B9WDW7_BOSMU</name>
<dbReference type="InterPro" id="IPR017920">
    <property type="entry name" value="COMM"/>
</dbReference>
<dbReference type="CDD" id="cd04756">
    <property type="entry name" value="Commd8"/>
    <property type="match status" value="1"/>
</dbReference>
<dbReference type="Proteomes" id="UP000694520">
    <property type="component" value="Chromosome 13"/>
</dbReference>
<dbReference type="Pfam" id="PF22838">
    <property type="entry name" value="COMMD8_HN"/>
    <property type="match status" value="1"/>
</dbReference>
<dbReference type="PANTHER" id="PTHR16231:SF0">
    <property type="entry name" value="COMM DOMAIN-CONTAINING PROTEIN 8"/>
    <property type="match status" value="1"/>
</dbReference>
<reference evidence="2" key="3">
    <citation type="submission" date="2025-09" db="UniProtKB">
        <authorList>
            <consortium name="Ensembl"/>
        </authorList>
    </citation>
    <scope>IDENTIFICATION</scope>
</reference>
<accession>A0A8B9WDW7</accession>